<protein>
    <submittedName>
        <fullName evidence="3">Beta-lactam-binding protein with PASTA domain</fullName>
    </submittedName>
</protein>
<keyword evidence="1" id="KW-1133">Transmembrane helix</keyword>
<reference evidence="3 4" key="1">
    <citation type="submission" date="2020-08" db="EMBL/GenBank/DDBJ databases">
        <title>Genomic Encyclopedia of Type Strains, Phase IV (KMG-IV): sequencing the most valuable type-strain genomes for metagenomic binning, comparative biology and taxonomic classification.</title>
        <authorList>
            <person name="Goeker M."/>
        </authorList>
    </citation>
    <scope>NUCLEOTIDE SEQUENCE [LARGE SCALE GENOMIC DNA]</scope>
    <source>
        <strain evidence="3 4">DSM 17976</strain>
    </source>
</reference>
<dbReference type="AlphaFoldDB" id="A0A7W5ZP18"/>
<dbReference type="SUPFAM" id="SSF54184">
    <property type="entry name" value="Penicillin-binding protein 2x (pbp-2x), c-terminal domain"/>
    <property type="match status" value="1"/>
</dbReference>
<keyword evidence="1" id="KW-0472">Membrane</keyword>
<gene>
    <name evidence="3" type="ORF">FHS57_005016</name>
</gene>
<feature type="transmembrane region" description="Helical" evidence="1">
    <location>
        <begin position="12"/>
        <end position="36"/>
    </location>
</feature>
<dbReference type="Pfam" id="PF03793">
    <property type="entry name" value="PASTA"/>
    <property type="match status" value="2"/>
</dbReference>
<comment type="caution">
    <text evidence="3">The sequence shown here is derived from an EMBL/GenBank/DDBJ whole genome shotgun (WGS) entry which is preliminary data.</text>
</comment>
<keyword evidence="1" id="KW-0812">Transmembrane</keyword>
<feature type="domain" description="PASTA" evidence="2">
    <location>
        <begin position="182"/>
        <end position="251"/>
    </location>
</feature>
<dbReference type="Gene3D" id="3.30.10.20">
    <property type="match status" value="3"/>
</dbReference>
<dbReference type="SMART" id="SM00740">
    <property type="entry name" value="PASTA"/>
    <property type="match status" value="3"/>
</dbReference>
<dbReference type="RefSeq" id="WP_183978346.1">
    <property type="nucleotide sequence ID" value="NZ_JACIBY010000013.1"/>
</dbReference>
<dbReference type="EMBL" id="JACIBY010000013">
    <property type="protein sequence ID" value="MBB3840995.1"/>
    <property type="molecule type" value="Genomic_DNA"/>
</dbReference>
<organism evidence="3 4">
    <name type="scientific">Runella defluvii</name>
    <dbReference type="NCBI Taxonomy" id="370973"/>
    <lineage>
        <taxon>Bacteria</taxon>
        <taxon>Pseudomonadati</taxon>
        <taxon>Bacteroidota</taxon>
        <taxon>Cytophagia</taxon>
        <taxon>Cytophagales</taxon>
        <taxon>Spirosomataceae</taxon>
        <taxon>Runella</taxon>
    </lineage>
</organism>
<evidence type="ECO:0000259" key="2">
    <source>
        <dbReference type="PROSITE" id="PS51178"/>
    </source>
</evidence>
<dbReference type="CDD" id="cd06577">
    <property type="entry name" value="PASTA_pknB"/>
    <property type="match status" value="2"/>
</dbReference>
<evidence type="ECO:0000313" key="3">
    <source>
        <dbReference type="EMBL" id="MBB3840995.1"/>
    </source>
</evidence>
<name>A0A7W5ZP18_9BACT</name>
<evidence type="ECO:0000313" key="4">
    <source>
        <dbReference type="Proteomes" id="UP000541352"/>
    </source>
</evidence>
<dbReference type="PROSITE" id="PS51178">
    <property type="entry name" value="PASTA"/>
    <property type="match status" value="2"/>
</dbReference>
<feature type="domain" description="PASTA" evidence="2">
    <location>
        <begin position="41"/>
        <end position="107"/>
    </location>
</feature>
<sequence length="264" mass="29143">MKISTNSRTDLYVHIALVVALVVALFLGFFFVYLPFTTNHGQSITVPDLKGMTLEQIEDYLDDRNLRYEVADCTFVVGQKPLSVIRQHPKAGMRVKEGRKLYLYITTLNAPNVKMSQLVDRTKNSAIAELKRLGLMLGRINYIPDPAHDAVLEQLYNGKPILPGTLIPQGSKIDLNLGDGIGNTEFDVPDVVGKTLEDALFVLKGSNLGKPLIQYVDDPSQPPGTIVRQNPEAGAGNKIHVGEIIDLWVVGSPDTQQQPQNEQL</sequence>
<dbReference type="InterPro" id="IPR005543">
    <property type="entry name" value="PASTA_dom"/>
</dbReference>
<keyword evidence="4" id="KW-1185">Reference proteome</keyword>
<accession>A0A7W5ZP18</accession>
<dbReference type="Proteomes" id="UP000541352">
    <property type="component" value="Unassembled WGS sequence"/>
</dbReference>
<evidence type="ECO:0000256" key="1">
    <source>
        <dbReference type="SAM" id="Phobius"/>
    </source>
</evidence>
<proteinExistence type="predicted"/>